<dbReference type="PANTHER" id="PTHR43861:SF1">
    <property type="entry name" value="TRANS-ACONITATE 2-METHYLTRANSFERASE"/>
    <property type="match status" value="1"/>
</dbReference>
<dbReference type="OrthoDB" id="9797252at2"/>
<keyword evidence="2" id="KW-0808">Transferase</keyword>
<keyword evidence="2" id="KW-0830">Ubiquinone</keyword>
<keyword evidence="2" id="KW-0489">Methyltransferase</keyword>
<dbReference type="EMBL" id="FOGL01000015">
    <property type="protein sequence ID" value="SES01589.1"/>
    <property type="molecule type" value="Genomic_DNA"/>
</dbReference>
<dbReference type="GO" id="GO:0032259">
    <property type="term" value="P:methylation"/>
    <property type="evidence" value="ECO:0007669"/>
    <property type="project" value="UniProtKB-KW"/>
</dbReference>
<dbReference type="AlphaFoldDB" id="A0A1H9TWU6"/>
<dbReference type="SUPFAM" id="SSF53335">
    <property type="entry name" value="S-adenosyl-L-methionine-dependent methyltransferases"/>
    <property type="match status" value="1"/>
</dbReference>
<dbReference type="PANTHER" id="PTHR43861">
    <property type="entry name" value="TRANS-ACONITATE 2-METHYLTRANSFERASE-RELATED"/>
    <property type="match status" value="1"/>
</dbReference>
<proteinExistence type="predicted"/>
<evidence type="ECO:0000259" key="1">
    <source>
        <dbReference type="Pfam" id="PF13847"/>
    </source>
</evidence>
<dbReference type="CDD" id="cd02440">
    <property type="entry name" value="AdoMet_MTases"/>
    <property type="match status" value="1"/>
</dbReference>
<dbReference type="InterPro" id="IPR025714">
    <property type="entry name" value="Methyltranfer_dom"/>
</dbReference>
<dbReference type="Pfam" id="PF13847">
    <property type="entry name" value="Methyltransf_31"/>
    <property type="match status" value="1"/>
</dbReference>
<evidence type="ECO:0000313" key="2">
    <source>
        <dbReference type="EMBL" id="SES01589.1"/>
    </source>
</evidence>
<dbReference type="InterPro" id="IPR029063">
    <property type="entry name" value="SAM-dependent_MTases_sf"/>
</dbReference>
<dbReference type="Gene3D" id="3.40.50.150">
    <property type="entry name" value="Vaccinia Virus protein VP39"/>
    <property type="match status" value="1"/>
</dbReference>
<protein>
    <submittedName>
        <fullName evidence="2">Ubiquinone/menaquinone biosynthesis C-methylase UbiE</fullName>
    </submittedName>
</protein>
<feature type="domain" description="Methyltransferase" evidence="1">
    <location>
        <begin position="38"/>
        <end position="146"/>
    </location>
</feature>
<evidence type="ECO:0000313" key="3">
    <source>
        <dbReference type="Proteomes" id="UP000199687"/>
    </source>
</evidence>
<name>A0A1H9TWU6_9BACI</name>
<sequence length="267" mass="30009">MEKDKEARNRAHMPEGTSSIISCRSLQNAHKRLADFLEKGKSVLDIGCGTGAITAGIAEEVAPGQVIGIDENQQFMETANDQFAAIENLRFEAKDIYKLDYENQFDVVTAARVLQWLSEPETALKKMVRATKTGGNVVVLDYNHEKVIWNPAPPESMQHFYRAFLKWRAEAGMDNAIADHLADMFLANGLTDVEISVQHETVSKSDPDFQQKIDIWAKVADSRGHQLVKDGYVSEKERALAVKEYREWIQTTAESMEMYLLAVSGVR</sequence>
<accession>A0A1H9TWU6</accession>
<dbReference type="STRING" id="531814.SAMN04487944_11530"/>
<reference evidence="2 3" key="1">
    <citation type="submission" date="2016-10" db="EMBL/GenBank/DDBJ databases">
        <authorList>
            <person name="de Groot N.N."/>
        </authorList>
    </citation>
    <scope>NUCLEOTIDE SEQUENCE [LARGE SCALE GENOMIC DNA]</scope>
    <source>
        <strain evidence="2 3">CGMCC 1.7727</strain>
    </source>
</reference>
<dbReference type="Proteomes" id="UP000199687">
    <property type="component" value="Unassembled WGS sequence"/>
</dbReference>
<dbReference type="GO" id="GO:0008168">
    <property type="term" value="F:methyltransferase activity"/>
    <property type="evidence" value="ECO:0007669"/>
    <property type="project" value="UniProtKB-KW"/>
</dbReference>
<organism evidence="2 3">
    <name type="scientific">Gracilibacillus ureilyticus</name>
    <dbReference type="NCBI Taxonomy" id="531814"/>
    <lineage>
        <taxon>Bacteria</taxon>
        <taxon>Bacillati</taxon>
        <taxon>Bacillota</taxon>
        <taxon>Bacilli</taxon>
        <taxon>Bacillales</taxon>
        <taxon>Bacillaceae</taxon>
        <taxon>Gracilibacillus</taxon>
    </lineage>
</organism>
<keyword evidence="3" id="KW-1185">Reference proteome</keyword>
<gene>
    <name evidence="2" type="ORF">SAMN04487944_11530</name>
</gene>